<feature type="binding site" evidence="4">
    <location>
        <position position="63"/>
    </location>
    <ligand>
        <name>molybdate</name>
        <dbReference type="ChEBI" id="CHEBI:36264"/>
    </ligand>
</feature>
<evidence type="ECO:0000256" key="1">
    <source>
        <dbReference type="ARBA" id="ARBA00009175"/>
    </source>
</evidence>
<dbReference type="GO" id="GO:0015689">
    <property type="term" value="P:molybdate ion transport"/>
    <property type="evidence" value="ECO:0007669"/>
    <property type="project" value="InterPro"/>
</dbReference>
<dbReference type="PANTHER" id="PTHR30632">
    <property type="entry name" value="MOLYBDATE-BINDING PERIPLASMIC PROTEIN"/>
    <property type="match status" value="1"/>
</dbReference>
<accession>A0A3P3VVU4</accession>
<dbReference type="AlphaFoldDB" id="A0A3P3VVU4"/>
<dbReference type="InterPro" id="IPR006311">
    <property type="entry name" value="TAT_signal"/>
</dbReference>
<keyword evidence="4" id="KW-0500">Molybdenum</keyword>
<dbReference type="InterPro" id="IPR050682">
    <property type="entry name" value="ModA/WtpA"/>
</dbReference>
<dbReference type="GO" id="GO:0030973">
    <property type="term" value="F:molybdate ion binding"/>
    <property type="evidence" value="ECO:0007669"/>
    <property type="project" value="TreeGrafter"/>
</dbReference>
<evidence type="ECO:0000313" key="6">
    <source>
        <dbReference type="EMBL" id="RRJ85746.1"/>
    </source>
</evidence>
<evidence type="ECO:0000256" key="5">
    <source>
        <dbReference type="SAM" id="SignalP"/>
    </source>
</evidence>
<feature type="chain" id="PRO_5018141812" evidence="5">
    <location>
        <begin position="34"/>
        <end position="276"/>
    </location>
</feature>
<reference evidence="6 7" key="1">
    <citation type="submission" date="2018-11" db="EMBL/GenBank/DDBJ databases">
        <title>YIM 102482-1 draft genome.</title>
        <authorList>
            <person name="Li G."/>
            <person name="Jiang Y."/>
        </authorList>
    </citation>
    <scope>NUCLEOTIDE SEQUENCE [LARGE SCALE GENOMIC DNA]</scope>
    <source>
        <strain evidence="6 7">YIM 102482-1</strain>
    </source>
</reference>
<dbReference type="EMBL" id="RQVS01000019">
    <property type="protein sequence ID" value="RRJ85746.1"/>
    <property type="molecule type" value="Genomic_DNA"/>
</dbReference>
<proteinExistence type="inferred from homology"/>
<dbReference type="PROSITE" id="PS51318">
    <property type="entry name" value="TAT"/>
    <property type="match status" value="1"/>
</dbReference>
<feature type="signal peptide" evidence="5">
    <location>
        <begin position="1"/>
        <end position="33"/>
    </location>
</feature>
<dbReference type="OrthoDB" id="9785015at2"/>
<comment type="similarity">
    <text evidence="1">Belongs to the bacterial solute-binding protein ModA family.</text>
</comment>
<evidence type="ECO:0000256" key="4">
    <source>
        <dbReference type="PIRSR" id="PIRSR004846-1"/>
    </source>
</evidence>
<feature type="binding site" evidence="4">
    <location>
        <position position="194"/>
    </location>
    <ligand>
        <name>molybdate</name>
        <dbReference type="ChEBI" id="CHEBI:36264"/>
    </ligand>
</feature>
<protein>
    <submittedName>
        <fullName evidence="6">Molybdate ABC transporter substrate-binding protein</fullName>
    </submittedName>
</protein>
<gene>
    <name evidence="6" type="primary">modA</name>
    <name evidence="6" type="ORF">EG850_11940</name>
</gene>
<dbReference type="GO" id="GO:0046872">
    <property type="term" value="F:metal ion binding"/>
    <property type="evidence" value="ECO:0007669"/>
    <property type="project" value="UniProtKB-KW"/>
</dbReference>
<dbReference type="Pfam" id="PF13531">
    <property type="entry name" value="SBP_bac_11"/>
    <property type="match status" value="1"/>
</dbReference>
<dbReference type="InterPro" id="IPR005950">
    <property type="entry name" value="ModA"/>
</dbReference>
<name>A0A3P3VVU4_9MICO</name>
<dbReference type="SUPFAM" id="SSF53850">
    <property type="entry name" value="Periplasmic binding protein-like II"/>
    <property type="match status" value="1"/>
</dbReference>
<dbReference type="PANTHER" id="PTHR30632:SF0">
    <property type="entry name" value="SULFATE-BINDING PROTEIN"/>
    <property type="match status" value="1"/>
</dbReference>
<keyword evidence="2 4" id="KW-0479">Metal-binding</keyword>
<feature type="binding site" evidence="4">
    <location>
        <position position="212"/>
    </location>
    <ligand>
        <name>molybdate</name>
        <dbReference type="ChEBI" id="CHEBI:36264"/>
    </ligand>
</feature>
<organism evidence="6 7">
    <name type="scientific">Gulosibacter macacae</name>
    <dbReference type="NCBI Taxonomy" id="2488791"/>
    <lineage>
        <taxon>Bacteria</taxon>
        <taxon>Bacillati</taxon>
        <taxon>Actinomycetota</taxon>
        <taxon>Actinomycetes</taxon>
        <taxon>Micrococcales</taxon>
        <taxon>Microbacteriaceae</taxon>
        <taxon>Gulosibacter</taxon>
    </lineage>
</organism>
<dbReference type="NCBIfam" id="TIGR01256">
    <property type="entry name" value="modA"/>
    <property type="match status" value="1"/>
</dbReference>
<dbReference type="Proteomes" id="UP000274391">
    <property type="component" value="Unassembled WGS sequence"/>
</dbReference>
<keyword evidence="3 5" id="KW-0732">Signal</keyword>
<dbReference type="Gene3D" id="3.40.190.10">
    <property type="entry name" value="Periplasmic binding protein-like II"/>
    <property type="match status" value="2"/>
</dbReference>
<dbReference type="RefSeq" id="WP_124973772.1">
    <property type="nucleotide sequence ID" value="NZ_RQVS01000019.1"/>
</dbReference>
<dbReference type="PIRSF" id="PIRSF004846">
    <property type="entry name" value="ModA"/>
    <property type="match status" value="1"/>
</dbReference>
<comment type="caution">
    <text evidence="6">The sequence shown here is derived from an EMBL/GenBank/DDBJ whole genome shotgun (WGS) entry which is preliminary data.</text>
</comment>
<evidence type="ECO:0000313" key="7">
    <source>
        <dbReference type="Proteomes" id="UP000274391"/>
    </source>
</evidence>
<sequence>MASRLRRARRGLIGALAIAGAALLAGCAGGAPAATDTAAPADAAAAPSADTLSGELTVFAAASLNQVFDEIAADFMAEHPETSITFNYGGSSGLVTQMQDGAPVDVLATANESTMKNAIEASLMSAEQPIFATNVLTVVVEPGNPKNITGLSDLTRDDVALVVCAEQVPCGAATNKLEETTGITLSPVSEENAVTDVLGKITTGQADAGIVYVTDARGAGDQVAEVVIPEAADIVNNYPIGVTASTTNPELAQAFVDYVLAASAQQKLQAAGFGAP</sequence>
<evidence type="ECO:0000256" key="3">
    <source>
        <dbReference type="ARBA" id="ARBA00022729"/>
    </source>
</evidence>
<evidence type="ECO:0000256" key="2">
    <source>
        <dbReference type="ARBA" id="ARBA00022723"/>
    </source>
</evidence>
<dbReference type="PROSITE" id="PS51257">
    <property type="entry name" value="PROKAR_LIPOPROTEIN"/>
    <property type="match status" value="1"/>
</dbReference>
<feature type="binding site" evidence="4">
    <location>
        <position position="91"/>
    </location>
    <ligand>
        <name>molybdate</name>
        <dbReference type="ChEBI" id="CHEBI:36264"/>
    </ligand>
</feature>
<keyword evidence="7" id="KW-1185">Reference proteome</keyword>